<evidence type="ECO:0000313" key="4">
    <source>
        <dbReference type="Proteomes" id="UP001445472"/>
    </source>
</evidence>
<dbReference type="PROSITE" id="PS50989">
    <property type="entry name" value="COA_CT_CTER"/>
    <property type="match status" value="1"/>
</dbReference>
<dbReference type="EC" id="6.-.-.-" evidence="3"/>
<gene>
    <name evidence="3" type="ORF">ABT276_35545</name>
</gene>
<dbReference type="GO" id="GO:0016874">
    <property type="term" value="F:ligase activity"/>
    <property type="evidence" value="ECO:0007669"/>
    <property type="project" value="UniProtKB-KW"/>
</dbReference>
<evidence type="ECO:0000259" key="1">
    <source>
        <dbReference type="PROSITE" id="PS50980"/>
    </source>
</evidence>
<keyword evidence="3" id="KW-0436">Ligase</keyword>
<dbReference type="Pfam" id="PF01039">
    <property type="entry name" value="Carboxyl_trans"/>
    <property type="match status" value="1"/>
</dbReference>
<name>A0ABV1V672_9ACTN</name>
<proteinExistence type="predicted"/>
<dbReference type="Proteomes" id="UP001445472">
    <property type="component" value="Unassembled WGS sequence"/>
</dbReference>
<dbReference type="PANTHER" id="PTHR43842">
    <property type="entry name" value="PROPIONYL-COA CARBOXYLASE BETA CHAIN"/>
    <property type="match status" value="1"/>
</dbReference>
<dbReference type="InterPro" id="IPR051047">
    <property type="entry name" value="AccD/PCCB"/>
</dbReference>
<dbReference type="PROSITE" id="PS50980">
    <property type="entry name" value="COA_CT_NTER"/>
    <property type="match status" value="1"/>
</dbReference>
<dbReference type="InterPro" id="IPR034733">
    <property type="entry name" value="AcCoA_carboxyl_beta"/>
</dbReference>
<evidence type="ECO:0000259" key="2">
    <source>
        <dbReference type="PROSITE" id="PS50989"/>
    </source>
</evidence>
<dbReference type="InterPro" id="IPR011762">
    <property type="entry name" value="COA_CT_N"/>
</dbReference>
<feature type="domain" description="CoA carboxyltransferase C-terminal" evidence="2">
    <location>
        <begin position="275"/>
        <end position="507"/>
    </location>
</feature>
<protein>
    <submittedName>
        <fullName evidence="3">Acyl-CoA carboxylase subunit beta</fullName>
        <ecNumber evidence="3">6.-.-.-</ecNumber>
    </submittedName>
</protein>
<evidence type="ECO:0000313" key="3">
    <source>
        <dbReference type="EMBL" id="MER6618516.1"/>
    </source>
</evidence>
<keyword evidence="4" id="KW-1185">Reference proteome</keyword>
<dbReference type="EMBL" id="JBEPBX010000065">
    <property type="protein sequence ID" value="MER6618516.1"/>
    <property type="molecule type" value="Genomic_DNA"/>
</dbReference>
<dbReference type="Gene3D" id="3.90.226.10">
    <property type="entry name" value="2-enoyl-CoA Hydratase, Chain A, domain 1"/>
    <property type="match status" value="2"/>
</dbReference>
<dbReference type="InterPro" id="IPR011763">
    <property type="entry name" value="COA_CT_C"/>
</dbReference>
<comment type="caution">
    <text evidence="3">The sequence shown here is derived from an EMBL/GenBank/DDBJ whole genome shotgun (WGS) entry which is preliminary data.</text>
</comment>
<organism evidence="3 4">
    <name type="scientific">Streptomyces xantholiticus</name>
    <dbReference type="NCBI Taxonomy" id="68285"/>
    <lineage>
        <taxon>Bacteria</taxon>
        <taxon>Bacillati</taxon>
        <taxon>Actinomycetota</taxon>
        <taxon>Actinomycetes</taxon>
        <taxon>Kitasatosporales</taxon>
        <taxon>Streptomycetaceae</taxon>
        <taxon>Streptomyces</taxon>
    </lineage>
</organism>
<reference evidence="3 4" key="1">
    <citation type="submission" date="2024-06" db="EMBL/GenBank/DDBJ databases">
        <title>The Natural Products Discovery Center: Release of the First 8490 Sequenced Strains for Exploring Actinobacteria Biosynthetic Diversity.</title>
        <authorList>
            <person name="Kalkreuter E."/>
            <person name="Kautsar S.A."/>
            <person name="Yang D."/>
            <person name="Bader C.D."/>
            <person name="Teijaro C.N."/>
            <person name="Fluegel L."/>
            <person name="Davis C.M."/>
            <person name="Simpson J.R."/>
            <person name="Lauterbach L."/>
            <person name="Steele A.D."/>
            <person name="Gui C."/>
            <person name="Meng S."/>
            <person name="Li G."/>
            <person name="Viehrig K."/>
            <person name="Ye F."/>
            <person name="Su P."/>
            <person name="Kiefer A.F."/>
            <person name="Nichols A."/>
            <person name="Cepeda A.J."/>
            <person name="Yan W."/>
            <person name="Fan B."/>
            <person name="Jiang Y."/>
            <person name="Adhikari A."/>
            <person name="Zheng C.-J."/>
            <person name="Schuster L."/>
            <person name="Cowan T.M."/>
            <person name="Smanski M.J."/>
            <person name="Chevrette M.G."/>
            <person name="De Carvalho L.P.S."/>
            <person name="Shen B."/>
        </authorList>
    </citation>
    <scope>NUCLEOTIDE SEQUENCE [LARGE SCALE GENOMIC DNA]</scope>
    <source>
        <strain evidence="3 4">NPDC000837</strain>
    </source>
</reference>
<dbReference type="RefSeq" id="WP_351979340.1">
    <property type="nucleotide sequence ID" value="NZ_JBEPBX010000065.1"/>
</dbReference>
<sequence length="525" mass="55980">MGAAHSNDHLAAEKIQSLLHRIDEAANAVHKPHVRDGVTARERIEQLLDENSFTELEEIAGYPLGHAHQDQVRSYGDGVAAGYGTVDGRPVAVFAQDATLIGGALGEAACRRIVKVMDFALKTGCPVITINDAGWAGTPDGGSALGVHAKIFRRHVHSSGVIPQISLIMGSPSGCAVHSPALSDFTVMTERTSHLITARPELIKAVTGEDIELHQLGGARSHSNTSGVAHHMAGDEDDAIDYVKSLLSYLPSNNLEEPPATPGPADMDICAEDPALDTVVPGSPNQPYDMAVVVEHVLDDQDFLETQPLFAPNILTGFGRIEGYPIGVVASQPMQSGGCLDINACEKAARFIRTCDAFNVPVLTFVDAPGFLPGADQEHNGIVRRGAKLIYAYAEATVPLVTVVTRKAYNGIHDVMGSTHLGADLTLAWPTAQIGNMGPHSAVDLLHDAACQEPVTADPALEEQRAELTAGYEETFLNPCAAAERGHVDAVIRPSRTRQHVVRALRALRSKRETLPPKKHGNIPL</sequence>
<accession>A0ABV1V672</accession>
<feature type="domain" description="CoA carboxyltransferase N-terminal" evidence="1">
    <location>
        <begin position="8"/>
        <end position="262"/>
    </location>
</feature>
<dbReference type="SUPFAM" id="SSF52096">
    <property type="entry name" value="ClpP/crotonase"/>
    <property type="match status" value="2"/>
</dbReference>
<dbReference type="PANTHER" id="PTHR43842:SF2">
    <property type="entry name" value="PROPIONYL-COA CARBOXYLASE BETA CHAIN, MITOCHONDRIAL"/>
    <property type="match status" value="1"/>
</dbReference>
<dbReference type="InterPro" id="IPR029045">
    <property type="entry name" value="ClpP/crotonase-like_dom_sf"/>
</dbReference>